<name>A0ABT6U9U6_9GAMM</name>
<dbReference type="Proteomes" id="UP001159075">
    <property type="component" value="Unassembled WGS sequence"/>
</dbReference>
<reference evidence="1 2" key="1">
    <citation type="submission" date="2022-09" db="EMBL/GenBank/DDBJ databases">
        <title>The outer-membrane cytochrome OmcA is essential for infection of Shewanella oneidensis by a zebrafish-associated bacteriophage.</title>
        <authorList>
            <person name="Grenfell A.W."/>
            <person name="Intile P."/>
            <person name="Mcfarlane J."/>
            <person name="Leung D."/>
            <person name="Abdalla K."/>
            <person name="Wold M."/>
            <person name="Kees E."/>
            <person name="Gralnick J."/>
        </authorList>
    </citation>
    <scope>NUCLEOTIDE SEQUENCE [LARGE SCALE GENOMIC DNA]</scope>
    <source>
        <strain evidence="1 2">NF-5</strain>
    </source>
</reference>
<dbReference type="Gene3D" id="1.10.1200.10">
    <property type="entry name" value="ACP-like"/>
    <property type="match status" value="1"/>
</dbReference>
<evidence type="ECO:0000313" key="1">
    <source>
        <dbReference type="EMBL" id="MDI5831227.1"/>
    </source>
</evidence>
<dbReference type="InterPro" id="IPR036736">
    <property type="entry name" value="ACP-like_sf"/>
</dbReference>
<gene>
    <name evidence="1" type="ORF">ODY93_06590</name>
</gene>
<sequence length="82" mass="9418">MLKKIILDKFNEALAQTNANKSYDNLSDDTILLETELDSLGFAILVALLEEELDYDPFQLMEDAVYPQTFGEFVAIYEKYSK</sequence>
<evidence type="ECO:0000313" key="2">
    <source>
        <dbReference type="Proteomes" id="UP001159075"/>
    </source>
</evidence>
<comment type="caution">
    <text evidence="1">The sequence shown here is derived from an EMBL/GenBank/DDBJ whole genome shotgun (WGS) entry which is preliminary data.</text>
</comment>
<keyword evidence="2" id="KW-1185">Reference proteome</keyword>
<organism evidence="1 2">
    <name type="scientific">Shewanella xiamenensis</name>
    <dbReference type="NCBI Taxonomy" id="332186"/>
    <lineage>
        <taxon>Bacteria</taxon>
        <taxon>Pseudomonadati</taxon>
        <taxon>Pseudomonadota</taxon>
        <taxon>Gammaproteobacteria</taxon>
        <taxon>Alteromonadales</taxon>
        <taxon>Shewanellaceae</taxon>
        <taxon>Shewanella</taxon>
    </lineage>
</organism>
<accession>A0ABT6U9U6</accession>
<protein>
    <submittedName>
        <fullName evidence="1">Acyl carrier protein</fullName>
    </submittedName>
</protein>
<dbReference type="EMBL" id="JAOTLW010000005">
    <property type="protein sequence ID" value="MDI5831227.1"/>
    <property type="molecule type" value="Genomic_DNA"/>
</dbReference>
<dbReference type="RefSeq" id="WP_047537106.1">
    <property type="nucleotide sequence ID" value="NZ_CP092630.1"/>
</dbReference>
<proteinExistence type="predicted"/>